<organism evidence="4">
    <name type="scientific">Echinostoma caproni</name>
    <dbReference type="NCBI Taxonomy" id="27848"/>
    <lineage>
        <taxon>Eukaryota</taxon>
        <taxon>Metazoa</taxon>
        <taxon>Spiralia</taxon>
        <taxon>Lophotrochozoa</taxon>
        <taxon>Platyhelminthes</taxon>
        <taxon>Trematoda</taxon>
        <taxon>Digenea</taxon>
        <taxon>Plagiorchiida</taxon>
        <taxon>Echinostomata</taxon>
        <taxon>Echinostomatoidea</taxon>
        <taxon>Echinostomatidae</taxon>
        <taxon>Echinostoma</taxon>
    </lineage>
</organism>
<dbReference type="WBParaSite" id="ECPE_0000128401-mRNA-1">
    <property type="protein sequence ID" value="ECPE_0000128401-mRNA-1"/>
    <property type="gene ID" value="ECPE_0000128401"/>
</dbReference>
<evidence type="ECO:0000313" key="3">
    <source>
        <dbReference type="Proteomes" id="UP000272942"/>
    </source>
</evidence>
<dbReference type="AlphaFoldDB" id="A0A183A2U9"/>
<feature type="region of interest" description="Disordered" evidence="1">
    <location>
        <begin position="67"/>
        <end position="93"/>
    </location>
</feature>
<reference evidence="4" key="1">
    <citation type="submission" date="2016-06" db="UniProtKB">
        <authorList>
            <consortium name="WormBaseParasite"/>
        </authorList>
    </citation>
    <scope>IDENTIFICATION</scope>
</reference>
<evidence type="ECO:0000256" key="1">
    <source>
        <dbReference type="SAM" id="MobiDB-lite"/>
    </source>
</evidence>
<evidence type="ECO:0000313" key="4">
    <source>
        <dbReference type="WBParaSite" id="ECPE_0000128401-mRNA-1"/>
    </source>
</evidence>
<protein>
    <submittedName>
        <fullName evidence="4">Zf-AD domain-containing protein</fullName>
    </submittedName>
</protein>
<accession>A0A183A2U9</accession>
<proteinExistence type="predicted"/>
<dbReference type="EMBL" id="UZAN01007042">
    <property type="protein sequence ID" value="VDP36050.1"/>
    <property type="molecule type" value="Genomic_DNA"/>
</dbReference>
<dbReference type="Proteomes" id="UP000272942">
    <property type="component" value="Unassembled WGS sequence"/>
</dbReference>
<evidence type="ECO:0000313" key="2">
    <source>
        <dbReference type="EMBL" id="VDP36050.1"/>
    </source>
</evidence>
<gene>
    <name evidence="2" type="ORF">ECPE_LOCUS1284</name>
</gene>
<sequence length="161" mass="17935">MSKQCFALHLQHGELNWICAHCEALIEECSRILKGALVGDVTTSSLLTSNTRKLRPAAKKVEAVKPGFKHTMKESNGKEKITSTTGKKPLKGSTVKPLASIEVTAPVELLEEDLQELQRSTQLLLGRTRNVLLHNFAEPLIRDTKARREADRKHVQYANTP</sequence>
<name>A0A183A2U9_9TREM</name>
<reference evidence="2 3" key="2">
    <citation type="submission" date="2018-11" db="EMBL/GenBank/DDBJ databases">
        <authorList>
            <consortium name="Pathogen Informatics"/>
        </authorList>
    </citation>
    <scope>NUCLEOTIDE SEQUENCE [LARGE SCALE GENOMIC DNA]</scope>
    <source>
        <strain evidence="2 3">Egypt</strain>
    </source>
</reference>
<keyword evidence="3" id="KW-1185">Reference proteome</keyword>
<feature type="compositionally biased region" description="Basic and acidic residues" evidence="1">
    <location>
        <begin position="71"/>
        <end position="81"/>
    </location>
</feature>